<dbReference type="InterPro" id="IPR029024">
    <property type="entry name" value="TerB-like"/>
</dbReference>
<dbReference type="Gene3D" id="1.10.3680.10">
    <property type="entry name" value="TerB-like"/>
    <property type="match status" value="1"/>
</dbReference>
<dbReference type="Proteomes" id="UP000283523">
    <property type="component" value="Unassembled WGS sequence"/>
</dbReference>
<organism evidence="1 2">
    <name type="scientific">Fibrisoma montanum</name>
    <dbReference type="NCBI Taxonomy" id="2305895"/>
    <lineage>
        <taxon>Bacteria</taxon>
        <taxon>Pseudomonadati</taxon>
        <taxon>Bacteroidota</taxon>
        <taxon>Cytophagia</taxon>
        <taxon>Cytophagales</taxon>
        <taxon>Spirosomataceae</taxon>
        <taxon>Fibrisoma</taxon>
    </lineage>
</organism>
<name>A0A418MAD6_9BACT</name>
<dbReference type="CDD" id="cd07177">
    <property type="entry name" value="terB_like"/>
    <property type="match status" value="1"/>
</dbReference>
<reference evidence="1 2" key="1">
    <citation type="submission" date="2018-08" db="EMBL/GenBank/DDBJ databases">
        <title>Fibrisoma montanum sp. nov., isolated from Danxia mountain soil.</title>
        <authorList>
            <person name="Huang Y."/>
        </authorList>
    </citation>
    <scope>NUCLEOTIDE SEQUENCE [LARGE SCALE GENOMIC DNA]</scope>
    <source>
        <strain evidence="1 2">HYT19</strain>
    </source>
</reference>
<comment type="caution">
    <text evidence="1">The sequence shown here is derived from an EMBL/GenBank/DDBJ whole genome shotgun (WGS) entry which is preliminary data.</text>
</comment>
<gene>
    <name evidence="1" type="ORF">DYU11_10030</name>
</gene>
<proteinExistence type="predicted"/>
<keyword evidence="2" id="KW-1185">Reference proteome</keyword>
<accession>A0A418MAD6</accession>
<dbReference type="RefSeq" id="WP_119667553.1">
    <property type="nucleotide sequence ID" value="NZ_QXED01000003.1"/>
</dbReference>
<dbReference type="AlphaFoldDB" id="A0A418MAD6"/>
<dbReference type="EMBL" id="QXED01000003">
    <property type="protein sequence ID" value="RIV23335.1"/>
    <property type="molecule type" value="Genomic_DNA"/>
</dbReference>
<evidence type="ECO:0000313" key="2">
    <source>
        <dbReference type="Proteomes" id="UP000283523"/>
    </source>
</evidence>
<dbReference type="SUPFAM" id="SSF158682">
    <property type="entry name" value="TerB-like"/>
    <property type="match status" value="1"/>
</dbReference>
<protein>
    <submittedName>
        <fullName evidence="1">TerB family tellurite resistance protein</fullName>
    </submittedName>
</protein>
<evidence type="ECO:0000313" key="1">
    <source>
        <dbReference type="EMBL" id="RIV23335.1"/>
    </source>
</evidence>
<sequence>MYSPDVSLGIGSVVYALTKADGRLQREEMQTVKEVFVDEPHGDLALYSFFLRENIGESVEDAYSFGMRRLIEKRAELSEPLKKRFVDILIRVARAHDTVSCEERELIQRFTDQIQRL</sequence>
<dbReference type="OrthoDB" id="1120295at2"/>